<dbReference type="SUPFAM" id="SSF57701">
    <property type="entry name" value="Zn2/Cys6 DNA-binding domain"/>
    <property type="match status" value="1"/>
</dbReference>
<dbReference type="PROSITE" id="PS00463">
    <property type="entry name" value="ZN2_CY6_FUNGAL_1"/>
    <property type="match status" value="1"/>
</dbReference>
<dbReference type="PANTHER" id="PTHR47338">
    <property type="entry name" value="ZN(II)2CYS6 TRANSCRIPTION FACTOR (EUROFUNG)-RELATED"/>
    <property type="match status" value="1"/>
</dbReference>
<evidence type="ECO:0000313" key="9">
    <source>
        <dbReference type="EMBL" id="RUP48449.1"/>
    </source>
</evidence>
<evidence type="ECO:0000256" key="6">
    <source>
        <dbReference type="SAM" id="Coils"/>
    </source>
</evidence>
<dbReference type="PANTHER" id="PTHR47338:SF5">
    <property type="entry name" value="ZN(II)2CYS6 TRANSCRIPTION FACTOR (EUROFUNG)"/>
    <property type="match status" value="1"/>
</dbReference>
<dbReference type="OrthoDB" id="39175at2759"/>
<dbReference type="GO" id="GO:0008270">
    <property type="term" value="F:zinc ion binding"/>
    <property type="evidence" value="ECO:0007669"/>
    <property type="project" value="InterPro"/>
</dbReference>
<comment type="subcellular location">
    <subcellularLocation>
        <location evidence="1">Nucleus</location>
    </subcellularLocation>
</comment>
<evidence type="ECO:0000256" key="3">
    <source>
        <dbReference type="ARBA" id="ARBA00023015"/>
    </source>
</evidence>
<feature type="domain" description="Zn(2)-C6 fungal-type" evidence="8">
    <location>
        <begin position="32"/>
        <end position="61"/>
    </location>
</feature>
<accession>A0A433DC97</accession>
<dbReference type="Gene3D" id="4.10.240.10">
    <property type="entry name" value="Zn(2)-C6 fungal-type DNA-binding domain"/>
    <property type="match status" value="1"/>
</dbReference>
<organism evidence="9 10">
    <name type="scientific">Jimgerdemannia flammicorona</name>
    <dbReference type="NCBI Taxonomy" id="994334"/>
    <lineage>
        <taxon>Eukaryota</taxon>
        <taxon>Fungi</taxon>
        <taxon>Fungi incertae sedis</taxon>
        <taxon>Mucoromycota</taxon>
        <taxon>Mucoromycotina</taxon>
        <taxon>Endogonomycetes</taxon>
        <taxon>Endogonales</taxon>
        <taxon>Endogonaceae</taxon>
        <taxon>Jimgerdemannia</taxon>
    </lineage>
</organism>
<keyword evidence="5" id="KW-0539">Nucleus</keyword>
<proteinExistence type="predicted"/>
<dbReference type="SMART" id="SM00066">
    <property type="entry name" value="GAL4"/>
    <property type="match status" value="1"/>
</dbReference>
<feature type="coiled-coil region" evidence="6">
    <location>
        <begin position="87"/>
        <end position="114"/>
    </location>
</feature>
<sequence>MASTDSSYDYRDFQHIWNPAKTDNTPKRTREACIRCRSKRSRCDGEKPCHRCRHVHAECEYSQSKMRMLKESTTIGTYESQDDEEGEMDLLHEVHALEDALDKLSAEILQLKRRTPANREGLNDYPSPPLSNADEDKYAEGELHGKKDDSVVALGNTNIYTEKKQWVIAMTKKGIRLEATNTRQFYELLAHIVNSAAVHRGPPTVSRPIGTQAMTSLATAQWPRWRRMQKFNTKKRIPIFSPDPLFDVSTLVITSEMEECRMLCRSSSEGIH</sequence>
<gene>
    <name evidence="9" type="ORF">BC936DRAFT_144543</name>
</gene>
<dbReference type="PROSITE" id="PS50048">
    <property type="entry name" value="ZN2_CY6_FUNGAL_2"/>
    <property type="match status" value="1"/>
</dbReference>
<dbReference type="GO" id="GO:0005634">
    <property type="term" value="C:nucleus"/>
    <property type="evidence" value="ECO:0007669"/>
    <property type="project" value="UniProtKB-SubCell"/>
</dbReference>
<dbReference type="InterPro" id="IPR001138">
    <property type="entry name" value="Zn2Cys6_DnaBD"/>
</dbReference>
<dbReference type="AlphaFoldDB" id="A0A433DC97"/>
<keyword evidence="4" id="KW-0804">Transcription</keyword>
<keyword evidence="2" id="KW-0479">Metal-binding</keyword>
<keyword evidence="10" id="KW-1185">Reference proteome</keyword>
<evidence type="ECO:0000256" key="7">
    <source>
        <dbReference type="SAM" id="MobiDB-lite"/>
    </source>
</evidence>
<reference evidence="9 10" key="1">
    <citation type="journal article" date="2018" name="New Phytol.">
        <title>Phylogenomics of Endogonaceae and evolution of mycorrhizas within Mucoromycota.</title>
        <authorList>
            <person name="Chang Y."/>
            <person name="Desiro A."/>
            <person name="Na H."/>
            <person name="Sandor L."/>
            <person name="Lipzen A."/>
            <person name="Clum A."/>
            <person name="Barry K."/>
            <person name="Grigoriev I.V."/>
            <person name="Martin F.M."/>
            <person name="Stajich J.E."/>
            <person name="Smith M.E."/>
            <person name="Bonito G."/>
            <person name="Spatafora J.W."/>
        </authorList>
    </citation>
    <scope>NUCLEOTIDE SEQUENCE [LARGE SCALE GENOMIC DNA]</scope>
    <source>
        <strain evidence="9 10">GMNB39</strain>
    </source>
</reference>
<feature type="region of interest" description="Disordered" evidence="7">
    <location>
        <begin position="115"/>
        <end position="135"/>
    </location>
</feature>
<evidence type="ECO:0000256" key="4">
    <source>
        <dbReference type="ARBA" id="ARBA00023163"/>
    </source>
</evidence>
<dbReference type="CDD" id="cd00067">
    <property type="entry name" value="GAL4"/>
    <property type="match status" value="1"/>
</dbReference>
<name>A0A433DC97_9FUNG</name>
<protein>
    <recommendedName>
        <fullName evidence="8">Zn(2)-C6 fungal-type domain-containing protein</fullName>
    </recommendedName>
</protein>
<evidence type="ECO:0000259" key="8">
    <source>
        <dbReference type="PROSITE" id="PS50048"/>
    </source>
</evidence>
<evidence type="ECO:0000256" key="1">
    <source>
        <dbReference type="ARBA" id="ARBA00004123"/>
    </source>
</evidence>
<evidence type="ECO:0000256" key="5">
    <source>
        <dbReference type="ARBA" id="ARBA00023242"/>
    </source>
</evidence>
<dbReference type="InterPro" id="IPR050815">
    <property type="entry name" value="TF_fung"/>
</dbReference>
<dbReference type="InterPro" id="IPR036864">
    <property type="entry name" value="Zn2-C6_fun-type_DNA-bd_sf"/>
</dbReference>
<comment type="caution">
    <text evidence="9">The sequence shown here is derived from an EMBL/GenBank/DDBJ whole genome shotgun (WGS) entry which is preliminary data.</text>
</comment>
<evidence type="ECO:0000256" key="2">
    <source>
        <dbReference type="ARBA" id="ARBA00022723"/>
    </source>
</evidence>
<dbReference type="EMBL" id="RBNI01003331">
    <property type="protein sequence ID" value="RUP48449.1"/>
    <property type="molecule type" value="Genomic_DNA"/>
</dbReference>
<keyword evidence="6" id="KW-0175">Coiled coil</keyword>
<dbReference type="Proteomes" id="UP000268093">
    <property type="component" value="Unassembled WGS sequence"/>
</dbReference>
<keyword evidence="3" id="KW-0805">Transcription regulation</keyword>
<dbReference type="Pfam" id="PF00172">
    <property type="entry name" value="Zn_clus"/>
    <property type="match status" value="1"/>
</dbReference>
<evidence type="ECO:0000313" key="10">
    <source>
        <dbReference type="Proteomes" id="UP000268093"/>
    </source>
</evidence>
<dbReference type="GO" id="GO:0000981">
    <property type="term" value="F:DNA-binding transcription factor activity, RNA polymerase II-specific"/>
    <property type="evidence" value="ECO:0007669"/>
    <property type="project" value="InterPro"/>
</dbReference>